<evidence type="ECO:0000313" key="2">
    <source>
        <dbReference type="Proteomes" id="UP000235672"/>
    </source>
</evidence>
<dbReference type="OrthoDB" id="2094832at2759"/>
<dbReference type="EMBL" id="KZ613479">
    <property type="protein sequence ID" value="PMD22099.1"/>
    <property type="molecule type" value="Genomic_DNA"/>
</dbReference>
<name>A0A2J6Q747_9HELO</name>
<organism evidence="1 2">
    <name type="scientific">Hyaloscypha hepaticicola</name>
    <dbReference type="NCBI Taxonomy" id="2082293"/>
    <lineage>
        <taxon>Eukaryota</taxon>
        <taxon>Fungi</taxon>
        <taxon>Dikarya</taxon>
        <taxon>Ascomycota</taxon>
        <taxon>Pezizomycotina</taxon>
        <taxon>Leotiomycetes</taxon>
        <taxon>Helotiales</taxon>
        <taxon>Hyaloscyphaceae</taxon>
        <taxon>Hyaloscypha</taxon>
    </lineage>
</organism>
<accession>A0A2J6Q747</accession>
<keyword evidence="2" id="KW-1185">Reference proteome</keyword>
<dbReference type="Proteomes" id="UP000235672">
    <property type="component" value="Unassembled WGS sequence"/>
</dbReference>
<proteinExistence type="predicted"/>
<reference evidence="1 2" key="1">
    <citation type="submission" date="2016-05" db="EMBL/GenBank/DDBJ databases">
        <title>A degradative enzymes factory behind the ericoid mycorrhizal symbiosis.</title>
        <authorList>
            <consortium name="DOE Joint Genome Institute"/>
            <person name="Martino E."/>
            <person name="Morin E."/>
            <person name="Grelet G."/>
            <person name="Kuo A."/>
            <person name="Kohler A."/>
            <person name="Daghino S."/>
            <person name="Barry K."/>
            <person name="Choi C."/>
            <person name="Cichocki N."/>
            <person name="Clum A."/>
            <person name="Copeland A."/>
            <person name="Hainaut M."/>
            <person name="Haridas S."/>
            <person name="Labutti K."/>
            <person name="Lindquist E."/>
            <person name="Lipzen A."/>
            <person name="Khouja H.-R."/>
            <person name="Murat C."/>
            <person name="Ohm R."/>
            <person name="Olson A."/>
            <person name="Spatafora J."/>
            <person name="Veneault-Fourrey C."/>
            <person name="Henrissat B."/>
            <person name="Grigoriev I."/>
            <person name="Martin F."/>
            <person name="Perotto S."/>
        </authorList>
    </citation>
    <scope>NUCLEOTIDE SEQUENCE [LARGE SCALE GENOMIC DNA]</scope>
    <source>
        <strain evidence="1 2">UAMH 7357</strain>
    </source>
</reference>
<dbReference type="AlphaFoldDB" id="A0A2J6Q747"/>
<gene>
    <name evidence="1" type="ORF">NA56DRAFT_748445</name>
</gene>
<sequence length="120" mass="13327">MLERQVEVGSFIRQDLRRVVFDGALPEKPLFSGPRFSRDVGFDMFKGRYRKTESNFTELAIVHEAFGLLHSTLSALGCLVAPLKAGSIFVGFHAAMIGCGLKTFAKNGFGMWMHNESNLV</sequence>
<evidence type="ECO:0000313" key="1">
    <source>
        <dbReference type="EMBL" id="PMD22099.1"/>
    </source>
</evidence>
<protein>
    <submittedName>
        <fullName evidence="1">Uncharacterized protein</fullName>
    </submittedName>
</protein>